<reference evidence="2 3" key="1">
    <citation type="submission" date="2019-01" db="EMBL/GenBank/DDBJ databases">
        <title>Genome sequencing of the rare red list fungi Fomitopsis rosea.</title>
        <authorList>
            <person name="Buettner E."/>
            <person name="Kellner H."/>
        </authorList>
    </citation>
    <scope>NUCLEOTIDE SEQUENCE [LARGE SCALE GENOMIC DNA]</scope>
    <source>
        <strain evidence="2 3">DSM 105464</strain>
    </source>
</reference>
<evidence type="ECO:0000256" key="1">
    <source>
        <dbReference type="SAM" id="MobiDB-lite"/>
    </source>
</evidence>
<feature type="region of interest" description="Disordered" evidence="1">
    <location>
        <begin position="1"/>
        <end position="21"/>
    </location>
</feature>
<dbReference type="AlphaFoldDB" id="A0A4Y9YCI6"/>
<gene>
    <name evidence="2" type="ORF">EVJ58_g5947</name>
</gene>
<comment type="caution">
    <text evidence="2">The sequence shown here is derived from an EMBL/GenBank/DDBJ whole genome shotgun (WGS) entry which is preliminary data.</text>
</comment>
<dbReference type="EMBL" id="SEKV01000316">
    <property type="protein sequence ID" value="TFY59181.1"/>
    <property type="molecule type" value="Genomic_DNA"/>
</dbReference>
<dbReference type="Proteomes" id="UP000298390">
    <property type="component" value="Unassembled WGS sequence"/>
</dbReference>
<proteinExistence type="predicted"/>
<organism evidence="2 3">
    <name type="scientific">Rhodofomes roseus</name>
    <dbReference type="NCBI Taxonomy" id="34475"/>
    <lineage>
        <taxon>Eukaryota</taxon>
        <taxon>Fungi</taxon>
        <taxon>Dikarya</taxon>
        <taxon>Basidiomycota</taxon>
        <taxon>Agaricomycotina</taxon>
        <taxon>Agaricomycetes</taxon>
        <taxon>Polyporales</taxon>
        <taxon>Rhodofomes</taxon>
    </lineage>
</organism>
<accession>A0A4Y9YCI6</accession>
<sequence length="236" mass="26986">MKQITNVETVDSPDTVATGLAPPLIPTEGGRILDEDLAKIIEAEPLSKLPRILVPDPEESAMKPPVMHYGWPIDHNVLLDIAEEHGLTVYLPTGNDTLVDEGWGDEWQEPTDRCHNIKLTATIANVMQAVTEEGSNKRRSPAIISFYTNYNLDRAYLPPLEEIEKMREVLKIQDEGPPRWYLDADHYKWRPWRERREHPTWFYASEMSAFFARNELLTNPSSSFAIGSNRMSRADE</sequence>
<evidence type="ECO:0000313" key="2">
    <source>
        <dbReference type="EMBL" id="TFY59181.1"/>
    </source>
</evidence>
<name>A0A4Y9YCI6_9APHY</name>
<protein>
    <submittedName>
        <fullName evidence="2">Uncharacterized protein</fullName>
    </submittedName>
</protein>
<evidence type="ECO:0000313" key="3">
    <source>
        <dbReference type="Proteomes" id="UP000298390"/>
    </source>
</evidence>